<name>A0A6M3LC39_9ZZZZ</name>
<organism evidence="1">
    <name type="scientific">viral metagenome</name>
    <dbReference type="NCBI Taxonomy" id="1070528"/>
    <lineage>
        <taxon>unclassified sequences</taxon>
        <taxon>metagenomes</taxon>
        <taxon>organismal metagenomes</taxon>
    </lineage>
</organism>
<proteinExistence type="predicted"/>
<accession>A0A6M3LC39</accession>
<evidence type="ECO:0000313" key="1">
    <source>
        <dbReference type="EMBL" id="QJA91202.1"/>
    </source>
</evidence>
<reference evidence="1" key="1">
    <citation type="submission" date="2020-03" db="EMBL/GenBank/DDBJ databases">
        <title>The deep terrestrial virosphere.</title>
        <authorList>
            <person name="Holmfeldt K."/>
            <person name="Nilsson E."/>
            <person name="Simone D."/>
            <person name="Lopez-Fernandez M."/>
            <person name="Wu X."/>
            <person name="de Brujin I."/>
            <person name="Lundin D."/>
            <person name="Andersson A."/>
            <person name="Bertilsson S."/>
            <person name="Dopson M."/>
        </authorList>
    </citation>
    <scope>NUCLEOTIDE SEQUENCE</scope>
    <source>
        <strain evidence="1">MM415B03436</strain>
    </source>
</reference>
<dbReference type="EMBL" id="MT142969">
    <property type="protein sequence ID" value="QJA91202.1"/>
    <property type="molecule type" value="Genomic_DNA"/>
</dbReference>
<protein>
    <submittedName>
        <fullName evidence="1">Uncharacterized protein</fullName>
    </submittedName>
</protein>
<sequence>MAGRPSLVKHYVQFRNSNRTADPAWKQEAITMFMRKQRMERAKRLLTKKRDAAVDKLLELDPDGVIMQNYITTLHALNSAINPDDEDEDNYPPITYT</sequence>
<dbReference type="AlphaFoldDB" id="A0A6M3LC39"/>
<gene>
    <name evidence="1" type="ORF">MM415B03436_0009</name>
</gene>